<dbReference type="PANTHER" id="PTHR33254:SF4">
    <property type="entry name" value="4-HYDROXY-4-METHYL-2-OXOGLUTARATE ALDOLASE 3-RELATED"/>
    <property type="match status" value="1"/>
</dbReference>
<comment type="function">
    <text evidence="8">Catalyzes the aldol cleavage of 4-hydroxy-4-methyl-2-oxoglutarate (HMG) into 2 molecules of pyruvate. Also contains a secondary oxaloacetate (OAA) decarboxylase activity due to the common pyruvate enolate transition state formed following C-C bond cleavage in the retro-aldol and decarboxylation reactions.</text>
</comment>
<dbReference type="RefSeq" id="WP_344344632.1">
    <property type="nucleotide sequence ID" value="NZ_BAAAQT010000008.1"/>
</dbReference>
<evidence type="ECO:0000256" key="10">
    <source>
        <dbReference type="ARBA" id="ARBA00030169"/>
    </source>
</evidence>
<dbReference type="SUPFAM" id="SSF89562">
    <property type="entry name" value="RraA-like"/>
    <property type="match status" value="1"/>
</dbReference>
<dbReference type="EMBL" id="BAAAQT010000008">
    <property type="protein sequence ID" value="GAA2175908.1"/>
    <property type="molecule type" value="Genomic_DNA"/>
</dbReference>
<evidence type="ECO:0000256" key="6">
    <source>
        <dbReference type="ARBA" id="ARBA00012947"/>
    </source>
</evidence>
<evidence type="ECO:0000313" key="13">
    <source>
        <dbReference type="EMBL" id="GAA2175908.1"/>
    </source>
</evidence>
<comment type="subunit">
    <text evidence="4">Homotrimer.</text>
</comment>
<reference evidence="14" key="1">
    <citation type="journal article" date="2019" name="Int. J. Syst. Evol. Microbiol.">
        <title>The Global Catalogue of Microorganisms (GCM) 10K type strain sequencing project: providing services to taxonomists for standard genome sequencing and annotation.</title>
        <authorList>
            <consortium name="The Broad Institute Genomics Platform"/>
            <consortium name="The Broad Institute Genome Sequencing Center for Infectious Disease"/>
            <person name="Wu L."/>
            <person name="Ma J."/>
        </authorList>
    </citation>
    <scope>NUCLEOTIDE SEQUENCE [LARGE SCALE GENOMIC DNA]</scope>
    <source>
        <strain evidence="14">JCM 16026</strain>
    </source>
</reference>
<keyword evidence="14" id="KW-1185">Reference proteome</keyword>
<dbReference type="Proteomes" id="UP001501599">
    <property type="component" value="Unassembled WGS sequence"/>
</dbReference>
<dbReference type="InterPro" id="IPR005493">
    <property type="entry name" value="RraA/RraA-like"/>
</dbReference>
<comment type="similarity">
    <text evidence="3">Belongs to the class II aldolase/RraA-like family.</text>
</comment>
<evidence type="ECO:0000256" key="12">
    <source>
        <dbReference type="ARBA" id="ARBA00047973"/>
    </source>
</evidence>
<evidence type="ECO:0000256" key="4">
    <source>
        <dbReference type="ARBA" id="ARBA00011233"/>
    </source>
</evidence>
<name>A0ABP5MRJ3_9MICO</name>
<evidence type="ECO:0000256" key="8">
    <source>
        <dbReference type="ARBA" id="ARBA00025046"/>
    </source>
</evidence>
<evidence type="ECO:0000256" key="7">
    <source>
        <dbReference type="ARBA" id="ARBA00016549"/>
    </source>
</evidence>
<dbReference type="CDD" id="cd16841">
    <property type="entry name" value="RraA_family"/>
    <property type="match status" value="1"/>
</dbReference>
<comment type="catalytic activity">
    <reaction evidence="1">
        <text>4-hydroxy-4-methyl-2-oxoglutarate = 2 pyruvate</text>
        <dbReference type="Rhea" id="RHEA:22748"/>
        <dbReference type="ChEBI" id="CHEBI:15361"/>
        <dbReference type="ChEBI" id="CHEBI:58276"/>
        <dbReference type="EC" id="4.1.3.17"/>
    </reaction>
</comment>
<organism evidence="13 14">
    <name type="scientific">Agrococcus versicolor</name>
    <dbReference type="NCBI Taxonomy" id="501482"/>
    <lineage>
        <taxon>Bacteria</taxon>
        <taxon>Bacillati</taxon>
        <taxon>Actinomycetota</taxon>
        <taxon>Actinomycetes</taxon>
        <taxon>Micrococcales</taxon>
        <taxon>Microbacteriaceae</taxon>
        <taxon>Agrococcus</taxon>
    </lineage>
</organism>
<comment type="cofactor">
    <cofactor evidence="2">
        <name>a divalent metal cation</name>
        <dbReference type="ChEBI" id="CHEBI:60240"/>
    </cofactor>
</comment>
<protein>
    <recommendedName>
        <fullName evidence="7">Putative 4-hydroxy-4-methyl-2-oxoglutarate aldolase</fullName>
        <ecNumber evidence="6">4.1.1.112</ecNumber>
        <ecNumber evidence="5">4.1.3.17</ecNumber>
    </recommendedName>
    <alternativeName>
        <fullName evidence="11">Oxaloacetate decarboxylase</fullName>
    </alternativeName>
    <alternativeName>
        <fullName evidence="9">Regulator of ribonuclease activity homolog</fullName>
    </alternativeName>
    <alternativeName>
        <fullName evidence="10">RraA-like protein</fullName>
    </alternativeName>
</protein>
<evidence type="ECO:0000256" key="1">
    <source>
        <dbReference type="ARBA" id="ARBA00001342"/>
    </source>
</evidence>
<sequence length="213" mass="21860">MFLEVDASSITVVPFERTADPALVEAISQHPVALIGDVLQRMGMMAAAIRPRTAIRPLAGSVLPVLVREGDNLAIHRSLDEARAGDVLVVNAQGDVNRAVFGGLLGAGCVARGIAGVVIDGALRDVEEFEELGLPVYSRGVSPAGPYKHGPGSVGLPIACGNVVCTGGDVIVGDGDGLIVLPAADLADILARVERQAAYEVDLKAGLVGGARR</sequence>
<dbReference type="EC" id="4.1.1.112" evidence="6"/>
<gene>
    <name evidence="13" type="ORF">GCM10009846_27630</name>
</gene>
<proteinExistence type="inferred from homology"/>
<dbReference type="Gene3D" id="3.50.30.40">
    <property type="entry name" value="Ribonuclease E inhibitor RraA/RraA-like"/>
    <property type="match status" value="1"/>
</dbReference>
<evidence type="ECO:0000256" key="9">
    <source>
        <dbReference type="ARBA" id="ARBA00029596"/>
    </source>
</evidence>
<evidence type="ECO:0000256" key="5">
    <source>
        <dbReference type="ARBA" id="ARBA00012213"/>
    </source>
</evidence>
<evidence type="ECO:0000313" key="14">
    <source>
        <dbReference type="Proteomes" id="UP001501599"/>
    </source>
</evidence>
<evidence type="ECO:0000256" key="3">
    <source>
        <dbReference type="ARBA" id="ARBA00008621"/>
    </source>
</evidence>
<accession>A0ABP5MRJ3</accession>
<dbReference type="NCBIfam" id="NF004850">
    <property type="entry name" value="PRK06201.1"/>
    <property type="match status" value="1"/>
</dbReference>
<evidence type="ECO:0000256" key="2">
    <source>
        <dbReference type="ARBA" id="ARBA00001968"/>
    </source>
</evidence>
<dbReference type="PANTHER" id="PTHR33254">
    <property type="entry name" value="4-HYDROXY-4-METHYL-2-OXOGLUTARATE ALDOLASE 3-RELATED"/>
    <property type="match status" value="1"/>
</dbReference>
<evidence type="ECO:0000256" key="11">
    <source>
        <dbReference type="ARBA" id="ARBA00032305"/>
    </source>
</evidence>
<dbReference type="Pfam" id="PF03737">
    <property type="entry name" value="RraA-like"/>
    <property type="match status" value="1"/>
</dbReference>
<dbReference type="EC" id="4.1.3.17" evidence="5"/>
<dbReference type="InterPro" id="IPR036704">
    <property type="entry name" value="RraA/RraA-like_sf"/>
</dbReference>
<comment type="caution">
    <text evidence="13">The sequence shown here is derived from an EMBL/GenBank/DDBJ whole genome shotgun (WGS) entry which is preliminary data.</text>
</comment>
<comment type="catalytic activity">
    <reaction evidence="12">
        <text>oxaloacetate + H(+) = pyruvate + CO2</text>
        <dbReference type="Rhea" id="RHEA:15641"/>
        <dbReference type="ChEBI" id="CHEBI:15361"/>
        <dbReference type="ChEBI" id="CHEBI:15378"/>
        <dbReference type="ChEBI" id="CHEBI:16452"/>
        <dbReference type="ChEBI" id="CHEBI:16526"/>
        <dbReference type="EC" id="4.1.1.112"/>
    </reaction>
</comment>